<protein>
    <submittedName>
        <fullName evidence="8">Uncharacterized protein</fullName>
    </submittedName>
</protein>
<evidence type="ECO:0000313" key="8">
    <source>
        <dbReference type="EMBL" id="KAJ6823952.1"/>
    </source>
</evidence>
<feature type="transmembrane region" description="Helical" evidence="7">
    <location>
        <begin position="47"/>
        <end position="67"/>
    </location>
</feature>
<keyword evidence="4" id="KW-0256">Endoplasmic reticulum</keyword>
<evidence type="ECO:0000256" key="6">
    <source>
        <dbReference type="ARBA" id="ARBA00023136"/>
    </source>
</evidence>
<sequence>MLAHVALASPRSPSLGSFHNFMSSPPPPPPRTWCSLRRKESEKGLKNTWPSVSLSLFGSGCFFGTLVDGLHSRVGLQTYQSGAIDVGPLHTSIWVPPLLGAFYLTVGLLQLFLDERLPSKSKPAVGSLEKATLSLAVLAVFIELSAEMYKAGVPNNTEAYVLFAVAEFVWLFLDGTWLGFALACLVGVGCPLAEIPLIKFFHLWEYPKADIQVFDEGLISWTTTCYFVYTPFLTNLARWLQQRALVDAE</sequence>
<dbReference type="Pfam" id="PF07281">
    <property type="entry name" value="INSIG"/>
    <property type="match status" value="1"/>
</dbReference>
<dbReference type="EMBL" id="JANAVB010022596">
    <property type="protein sequence ID" value="KAJ6823952.1"/>
    <property type="molecule type" value="Genomic_DNA"/>
</dbReference>
<dbReference type="Proteomes" id="UP001140949">
    <property type="component" value="Unassembled WGS sequence"/>
</dbReference>
<comment type="caution">
    <text evidence="8">The sequence shown here is derived from an EMBL/GenBank/DDBJ whole genome shotgun (WGS) entry which is preliminary data.</text>
</comment>
<evidence type="ECO:0000256" key="3">
    <source>
        <dbReference type="ARBA" id="ARBA00022692"/>
    </source>
</evidence>
<comment type="subcellular location">
    <subcellularLocation>
        <location evidence="1">Endoplasmic reticulum membrane</location>
        <topology evidence="1">Multi-pass membrane protein</topology>
    </subcellularLocation>
</comment>
<evidence type="ECO:0000256" key="7">
    <source>
        <dbReference type="SAM" id="Phobius"/>
    </source>
</evidence>
<comment type="similarity">
    <text evidence="2">Belongs to the INSIG family.</text>
</comment>
<accession>A0AAX6G5U1</accession>
<dbReference type="InterPro" id="IPR025929">
    <property type="entry name" value="INSIG_fam"/>
</dbReference>
<reference evidence="8" key="2">
    <citation type="submission" date="2023-04" db="EMBL/GenBank/DDBJ databases">
        <authorList>
            <person name="Bruccoleri R.E."/>
            <person name="Oakeley E.J."/>
            <person name="Faust A.-M."/>
            <person name="Dessus-Babus S."/>
            <person name="Altorfer M."/>
            <person name="Burckhardt D."/>
            <person name="Oertli M."/>
            <person name="Naumann U."/>
            <person name="Petersen F."/>
            <person name="Wong J."/>
        </authorList>
    </citation>
    <scope>NUCLEOTIDE SEQUENCE</scope>
    <source>
        <strain evidence="8">GSM-AAB239-AS_SAM_17_03QT</strain>
        <tissue evidence="8">Leaf</tissue>
    </source>
</reference>
<dbReference type="GO" id="GO:0005789">
    <property type="term" value="C:endoplasmic reticulum membrane"/>
    <property type="evidence" value="ECO:0007669"/>
    <property type="project" value="UniProtKB-SubCell"/>
</dbReference>
<keyword evidence="3 7" id="KW-0812">Transmembrane</keyword>
<dbReference type="PANTHER" id="PTHR36774:SF1">
    <property type="entry name" value="INSULIN-INDUCED PROTEIN"/>
    <property type="match status" value="1"/>
</dbReference>
<gene>
    <name evidence="8" type="ORF">M6B38_128335</name>
</gene>
<organism evidence="8 9">
    <name type="scientific">Iris pallida</name>
    <name type="common">Sweet iris</name>
    <dbReference type="NCBI Taxonomy" id="29817"/>
    <lineage>
        <taxon>Eukaryota</taxon>
        <taxon>Viridiplantae</taxon>
        <taxon>Streptophyta</taxon>
        <taxon>Embryophyta</taxon>
        <taxon>Tracheophyta</taxon>
        <taxon>Spermatophyta</taxon>
        <taxon>Magnoliopsida</taxon>
        <taxon>Liliopsida</taxon>
        <taxon>Asparagales</taxon>
        <taxon>Iridaceae</taxon>
        <taxon>Iridoideae</taxon>
        <taxon>Irideae</taxon>
        <taxon>Iris</taxon>
    </lineage>
</organism>
<dbReference type="PANTHER" id="PTHR36774">
    <property type="entry name" value="INSULIN-INDUCED PROTEIN"/>
    <property type="match status" value="1"/>
</dbReference>
<feature type="transmembrane region" description="Helical" evidence="7">
    <location>
        <begin position="169"/>
        <end position="193"/>
    </location>
</feature>
<keyword evidence="6 7" id="KW-0472">Membrane</keyword>
<dbReference type="AlphaFoldDB" id="A0AAX6G5U1"/>
<proteinExistence type="inferred from homology"/>
<evidence type="ECO:0000256" key="5">
    <source>
        <dbReference type="ARBA" id="ARBA00022989"/>
    </source>
</evidence>
<keyword evidence="5 7" id="KW-1133">Transmembrane helix</keyword>
<feature type="transmembrane region" description="Helical" evidence="7">
    <location>
        <begin position="93"/>
        <end position="113"/>
    </location>
</feature>
<reference evidence="8" key="1">
    <citation type="journal article" date="2023" name="GigaByte">
        <title>Genome assembly of the bearded iris, Iris pallida Lam.</title>
        <authorList>
            <person name="Bruccoleri R.E."/>
            <person name="Oakeley E.J."/>
            <person name="Faust A.M.E."/>
            <person name="Altorfer M."/>
            <person name="Dessus-Babus S."/>
            <person name="Burckhardt D."/>
            <person name="Oertli M."/>
            <person name="Naumann U."/>
            <person name="Petersen F."/>
            <person name="Wong J."/>
        </authorList>
    </citation>
    <scope>NUCLEOTIDE SEQUENCE</scope>
    <source>
        <strain evidence="8">GSM-AAB239-AS_SAM_17_03QT</strain>
    </source>
</reference>
<evidence type="ECO:0000313" key="9">
    <source>
        <dbReference type="Proteomes" id="UP001140949"/>
    </source>
</evidence>
<name>A0AAX6G5U1_IRIPA</name>
<evidence type="ECO:0000256" key="1">
    <source>
        <dbReference type="ARBA" id="ARBA00004477"/>
    </source>
</evidence>
<keyword evidence="9" id="KW-1185">Reference proteome</keyword>
<evidence type="ECO:0000256" key="2">
    <source>
        <dbReference type="ARBA" id="ARBA00007475"/>
    </source>
</evidence>
<evidence type="ECO:0000256" key="4">
    <source>
        <dbReference type="ARBA" id="ARBA00022824"/>
    </source>
</evidence>